<keyword evidence="5" id="KW-0997">Cell inner membrane</keyword>
<feature type="transmembrane region" description="Helical" evidence="9">
    <location>
        <begin position="91"/>
        <end position="112"/>
    </location>
</feature>
<evidence type="ECO:0000256" key="4">
    <source>
        <dbReference type="ARBA" id="ARBA00022475"/>
    </source>
</evidence>
<keyword evidence="3" id="KW-0813">Transport</keyword>
<feature type="transmembrane region" description="Helical" evidence="9">
    <location>
        <begin position="118"/>
        <end position="140"/>
    </location>
</feature>
<feature type="transmembrane region" description="Helical" evidence="9">
    <location>
        <begin position="491"/>
        <end position="507"/>
    </location>
</feature>
<accession>A0A1W1XUH4</accession>
<dbReference type="Proteomes" id="UP000192761">
    <property type="component" value="Unassembled WGS sequence"/>
</dbReference>
<comment type="similarity">
    <text evidence="2">Belongs to the major facilitator superfamily. EmrB family.</text>
</comment>
<dbReference type="OrthoDB" id="9807274at2"/>
<name>A0A1W1XUH4_9NEIS</name>
<dbReference type="InterPro" id="IPR036259">
    <property type="entry name" value="MFS_trans_sf"/>
</dbReference>
<comment type="subcellular location">
    <subcellularLocation>
        <location evidence="1">Cell inner membrane</location>
        <topology evidence="1">Multi-pass membrane protein</topology>
    </subcellularLocation>
</comment>
<feature type="transmembrane region" description="Helical" evidence="9">
    <location>
        <begin position="376"/>
        <end position="393"/>
    </location>
</feature>
<evidence type="ECO:0000256" key="3">
    <source>
        <dbReference type="ARBA" id="ARBA00022448"/>
    </source>
</evidence>
<keyword evidence="6 9" id="KW-0812">Transmembrane</keyword>
<proteinExistence type="inferred from homology"/>
<dbReference type="FunFam" id="1.20.1720.10:FF:000002">
    <property type="entry name" value="Multidrug resistance protein B"/>
    <property type="match status" value="1"/>
</dbReference>
<feature type="transmembrane region" description="Helical" evidence="9">
    <location>
        <begin position="343"/>
        <end position="364"/>
    </location>
</feature>
<dbReference type="Gene3D" id="1.20.1250.20">
    <property type="entry name" value="MFS general substrate transporter like domains"/>
    <property type="match status" value="1"/>
</dbReference>
<feature type="transmembrane region" description="Helical" evidence="9">
    <location>
        <begin position="179"/>
        <end position="201"/>
    </location>
</feature>
<dbReference type="CDD" id="cd17503">
    <property type="entry name" value="MFS_LmrB_MDR_like"/>
    <property type="match status" value="1"/>
</dbReference>
<feature type="domain" description="Major facilitator superfamily (MFS) profile" evidence="10">
    <location>
        <begin position="27"/>
        <end position="514"/>
    </location>
</feature>
<feature type="transmembrane region" description="Helical" evidence="9">
    <location>
        <begin position="284"/>
        <end position="307"/>
    </location>
</feature>
<keyword evidence="4" id="KW-1003">Cell membrane</keyword>
<dbReference type="STRING" id="1121001.SAMN02745857_02896"/>
<evidence type="ECO:0000256" key="6">
    <source>
        <dbReference type="ARBA" id="ARBA00022692"/>
    </source>
</evidence>
<dbReference type="EMBL" id="FWXD01000017">
    <property type="protein sequence ID" value="SMC27522.1"/>
    <property type="molecule type" value="Genomic_DNA"/>
</dbReference>
<dbReference type="Pfam" id="PF07690">
    <property type="entry name" value="MFS_1"/>
    <property type="match status" value="1"/>
</dbReference>
<dbReference type="Gene3D" id="1.20.1720.10">
    <property type="entry name" value="Multidrug resistance protein D"/>
    <property type="match status" value="1"/>
</dbReference>
<reference evidence="11 12" key="1">
    <citation type="submission" date="2017-04" db="EMBL/GenBank/DDBJ databases">
        <authorList>
            <person name="Afonso C.L."/>
            <person name="Miller P.J."/>
            <person name="Scott M.A."/>
            <person name="Spackman E."/>
            <person name="Goraichik I."/>
            <person name="Dimitrov K.M."/>
            <person name="Suarez D.L."/>
            <person name="Swayne D.E."/>
        </authorList>
    </citation>
    <scope>NUCLEOTIDE SEQUENCE [LARGE SCALE GENOMIC DNA]</scope>
    <source>
        <strain evidence="11 12">DSM 23236</strain>
    </source>
</reference>
<evidence type="ECO:0000256" key="9">
    <source>
        <dbReference type="SAM" id="Phobius"/>
    </source>
</evidence>
<dbReference type="PRINTS" id="PR01036">
    <property type="entry name" value="TCRTETB"/>
</dbReference>
<feature type="transmembrane region" description="Helical" evidence="9">
    <location>
        <begin position="152"/>
        <end position="173"/>
    </location>
</feature>
<evidence type="ECO:0000313" key="11">
    <source>
        <dbReference type="EMBL" id="SMC27522.1"/>
    </source>
</evidence>
<feature type="transmembrane region" description="Helical" evidence="9">
    <location>
        <begin position="213"/>
        <end position="232"/>
    </location>
</feature>
<dbReference type="NCBIfam" id="TIGR00711">
    <property type="entry name" value="efflux_EmrB"/>
    <property type="match status" value="1"/>
</dbReference>
<feature type="transmembrane region" description="Helical" evidence="9">
    <location>
        <begin position="244"/>
        <end position="263"/>
    </location>
</feature>
<keyword evidence="12" id="KW-1185">Reference proteome</keyword>
<organism evidence="11 12">
    <name type="scientific">Andreprevotia lacus DSM 23236</name>
    <dbReference type="NCBI Taxonomy" id="1121001"/>
    <lineage>
        <taxon>Bacteria</taxon>
        <taxon>Pseudomonadati</taxon>
        <taxon>Pseudomonadota</taxon>
        <taxon>Betaproteobacteria</taxon>
        <taxon>Neisseriales</taxon>
        <taxon>Chitinibacteraceae</taxon>
        <taxon>Andreprevotia</taxon>
    </lineage>
</organism>
<evidence type="ECO:0000256" key="2">
    <source>
        <dbReference type="ARBA" id="ARBA00008537"/>
    </source>
</evidence>
<dbReference type="InterPro" id="IPR004638">
    <property type="entry name" value="EmrB-like"/>
</dbReference>
<dbReference type="InterPro" id="IPR011701">
    <property type="entry name" value="MFS"/>
</dbReference>
<dbReference type="RefSeq" id="WP_084091520.1">
    <property type="nucleotide sequence ID" value="NZ_FWXD01000017.1"/>
</dbReference>
<protein>
    <submittedName>
        <fullName evidence="11">MFS transporter, DHA2 family, multidrug resistance protein</fullName>
    </submittedName>
</protein>
<dbReference type="InterPro" id="IPR020846">
    <property type="entry name" value="MFS_dom"/>
</dbReference>
<gene>
    <name evidence="11" type="ORF">SAMN02745857_02896</name>
</gene>
<dbReference type="GO" id="GO:0022857">
    <property type="term" value="F:transmembrane transporter activity"/>
    <property type="evidence" value="ECO:0007669"/>
    <property type="project" value="InterPro"/>
</dbReference>
<dbReference type="GO" id="GO:0005886">
    <property type="term" value="C:plasma membrane"/>
    <property type="evidence" value="ECO:0007669"/>
    <property type="project" value="UniProtKB-SubCell"/>
</dbReference>
<evidence type="ECO:0000256" key="7">
    <source>
        <dbReference type="ARBA" id="ARBA00022989"/>
    </source>
</evidence>
<feature type="transmembrane region" description="Helical" evidence="9">
    <location>
        <begin position="414"/>
        <end position="432"/>
    </location>
</feature>
<dbReference type="GO" id="GO:0015721">
    <property type="term" value="P:bile acid and bile salt transport"/>
    <property type="evidence" value="ECO:0007669"/>
    <property type="project" value="UniProtKB-ARBA"/>
</dbReference>
<evidence type="ECO:0000313" key="12">
    <source>
        <dbReference type="Proteomes" id="UP000192761"/>
    </source>
</evidence>
<sequence>MSEVAKGPAAAPPAELPPLHGGKLALLTVALAVSTFMEVLDTTIVNVSVPHIAGDLGASASQGTWTISSYGLAAAIVVPLTGWLARRFGEVRCFVISVWLFTIMSALCGMADSLHSLVFFRFMQGLVSGPMVPLSQALMLKNYPPEKKGLALALWAMTVIVAPIFGPMLGGWITDNYHWPWIFYINVPVGILAGWLVMSGLKGRESKITKQPIDTIGLILLFVGVGSLQLVLDNGNDMDWFSSPYILALAIIAVVALTFLVIWELTDEHPAVDLSLLKQHNFRYGVLVLSLGMFCFFGSTVLFPLWLQTVLGFTATWSGLATAPVGVLAFFLSPIIGKNIQKLNLRVVASISFAVFGATMFWYASFNLDTAFNQVIIPRLIQGIGVACFFIPVNQIILSGIPPEKLAAASGLSNFFRTISGSFATAIIVFMWDHRASFHHARLAERITGSSAASADYVSKLQSLGLSESASYGRIEAVINQQAFQIATSEMFWLTGIIFFLLIFFVWRTKPPFGAAAGAGGGH</sequence>
<dbReference type="PANTHER" id="PTHR42718:SF9">
    <property type="entry name" value="MAJOR FACILITATOR SUPERFAMILY MULTIDRUG TRANSPORTER MFSC"/>
    <property type="match status" value="1"/>
</dbReference>
<dbReference type="AlphaFoldDB" id="A0A1W1XUH4"/>
<dbReference type="GO" id="GO:1990961">
    <property type="term" value="P:xenobiotic detoxification by transmembrane export across the plasma membrane"/>
    <property type="evidence" value="ECO:0007669"/>
    <property type="project" value="UniProtKB-ARBA"/>
</dbReference>
<keyword evidence="7 9" id="KW-1133">Transmembrane helix</keyword>
<evidence type="ECO:0000256" key="1">
    <source>
        <dbReference type="ARBA" id="ARBA00004429"/>
    </source>
</evidence>
<keyword evidence="8 9" id="KW-0472">Membrane</keyword>
<evidence type="ECO:0000259" key="10">
    <source>
        <dbReference type="PROSITE" id="PS50850"/>
    </source>
</evidence>
<evidence type="ECO:0000256" key="5">
    <source>
        <dbReference type="ARBA" id="ARBA00022519"/>
    </source>
</evidence>
<dbReference type="PROSITE" id="PS50850">
    <property type="entry name" value="MFS"/>
    <property type="match status" value="1"/>
</dbReference>
<evidence type="ECO:0000256" key="8">
    <source>
        <dbReference type="ARBA" id="ARBA00023136"/>
    </source>
</evidence>
<feature type="transmembrane region" description="Helical" evidence="9">
    <location>
        <begin position="313"/>
        <end position="336"/>
    </location>
</feature>
<dbReference type="PANTHER" id="PTHR42718">
    <property type="entry name" value="MAJOR FACILITATOR SUPERFAMILY MULTIDRUG TRANSPORTER MFSC"/>
    <property type="match status" value="1"/>
</dbReference>
<dbReference type="SUPFAM" id="SSF103473">
    <property type="entry name" value="MFS general substrate transporter"/>
    <property type="match status" value="1"/>
</dbReference>
<feature type="transmembrane region" description="Helical" evidence="9">
    <location>
        <begin position="65"/>
        <end position="84"/>
    </location>
</feature>